<evidence type="ECO:0000313" key="2">
    <source>
        <dbReference type="EMBL" id="RVW46969.1"/>
    </source>
</evidence>
<evidence type="ECO:0000313" key="3">
    <source>
        <dbReference type="EMBL" id="RVX09560.1"/>
    </source>
</evidence>
<evidence type="ECO:0000313" key="4">
    <source>
        <dbReference type="Proteomes" id="UP000009183"/>
    </source>
</evidence>
<name>A0A438JKT7_VITVI</name>
<dbReference type="EMBL" id="QGNW01001296">
    <property type="protein sequence ID" value="RVW46969.1"/>
    <property type="molecule type" value="Genomic_DNA"/>
</dbReference>
<dbReference type="SUPFAM" id="SSF74650">
    <property type="entry name" value="Galactose mutarotase-like"/>
    <property type="match status" value="1"/>
</dbReference>
<dbReference type="OrthoDB" id="1915244at2759"/>
<dbReference type="GO" id="GO:0003824">
    <property type="term" value="F:catalytic activity"/>
    <property type="evidence" value="ECO:0007669"/>
    <property type="project" value="InterPro"/>
</dbReference>
<dbReference type="Gene3D" id="2.70.98.10">
    <property type="match status" value="1"/>
</dbReference>
<dbReference type="STRING" id="29760.D7TI59"/>
<sequence>MASSLLSFSLPKSNLIKACSSPPTATSTLSIPDTLDQKFGRKGIKFLESGNVPLVELTVRNGSSLRLRIPDGLVTSYKPKVNWKDDGFEEVLYTLPAAASDSTKPKGGIGLVINDVSDPASKLSPLSTEWAVKDVDSDAIDALQVELSCTSGTLDITYVVSLYPESMATAVLVNNNGRKPVSLTSAMLSHFKFKRRGGAAVQGLKGCSYCSHPPLSSPFEILSPAEAMKTESPGWFSFDSESEKKRGSWTVQDDPYIILKNKLSRVYTTPPTERLKEFYDTPPSKYETIDQGRELFFRVIRIGYEDIYLSSPGSLSEKYGKDYFICTGPASILVPVVVNPGEGWRAAQVIEHDNL</sequence>
<dbReference type="OMA" id="FRMIRIG"/>
<dbReference type="PaxDb" id="29760-VIT_08s0007g07470.t01"/>
<organism evidence="3 5">
    <name type="scientific">Vitis vinifera</name>
    <name type="common">Grape</name>
    <dbReference type="NCBI Taxonomy" id="29760"/>
    <lineage>
        <taxon>Eukaryota</taxon>
        <taxon>Viridiplantae</taxon>
        <taxon>Streptophyta</taxon>
        <taxon>Embryophyta</taxon>
        <taxon>Tracheophyta</taxon>
        <taxon>Spermatophyta</taxon>
        <taxon>Magnoliopsida</taxon>
        <taxon>eudicotyledons</taxon>
        <taxon>Gunneridae</taxon>
        <taxon>Pentapetalae</taxon>
        <taxon>rosids</taxon>
        <taxon>Vitales</taxon>
        <taxon>Vitaceae</taxon>
        <taxon>Viteae</taxon>
        <taxon>Vitis</taxon>
    </lineage>
</organism>
<dbReference type="EMBL" id="FN595991">
    <property type="protein sequence ID" value="CBI29935.3"/>
    <property type="molecule type" value="Genomic_DNA"/>
</dbReference>
<dbReference type="Gramene" id="Vitis08g01866.t01">
    <property type="protein sequence ID" value="Vitis08g01866.t01.CDS"/>
    <property type="gene ID" value="Vitis08g01866"/>
</dbReference>
<dbReference type="InterPro" id="IPR014718">
    <property type="entry name" value="GH-type_carb-bd"/>
</dbReference>
<dbReference type="eggNOG" id="ENOG502QWGY">
    <property type="taxonomic scope" value="Eukaryota"/>
</dbReference>
<reference evidence="4" key="1">
    <citation type="journal article" date="2007" name="Nature">
        <title>The grapevine genome sequence suggests ancestral hexaploidization in major angiosperm phyla.</title>
        <authorList>
            <consortium name="The French-Italian Public Consortium for Grapevine Genome Characterization."/>
            <person name="Jaillon O."/>
            <person name="Aury J.-M."/>
            <person name="Noel B."/>
            <person name="Policriti A."/>
            <person name="Clepet C."/>
            <person name="Casagrande A."/>
            <person name="Choisne N."/>
            <person name="Aubourg S."/>
            <person name="Vitulo N."/>
            <person name="Jubin C."/>
            <person name="Vezzi A."/>
            <person name="Legeai F."/>
            <person name="Hugueney P."/>
            <person name="Dasilva C."/>
            <person name="Horner D."/>
            <person name="Mica E."/>
            <person name="Jublot D."/>
            <person name="Poulain J."/>
            <person name="Bruyere C."/>
            <person name="Billault A."/>
            <person name="Segurens B."/>
            <person name="Gouyvenoux M."/>
            <person name="Ugarte E."/>
            <person name="Cattonaro F."/>
            <person name="Anthouard V."/>
            <person name="Vico V."/>
            <person name="Del Fabbro C."/>
            <person name="Alaux M."/>
            <person name="Di Gaspero G."/>
            <person name="Dumas V."/>
            <person name="Felice N."/>
            <person name="Paillard S."/>
            <person name="Juman I."/>
            <person name="Moroldo M."/>
            <person name="Scalabrin S."/>
            <person name="Canaguier A."/>
            <person name="Le Clainche I."/>
            <person name="Malacrida G."/>
            <person name="Durand E."/>
            <person name="Pesole G."/>
            <person name="Laucou V."/>
            <person name="Chatelet P."/>
            <person name="Merdinoglu D."/>
            <person name="Delledonne M."/>
            <person name="Pezzotti M."/>
            <person name="Lecharny A."/>
            <person name="Scarpelli C."/>
            <person name="Artiguenave F."/>
            <person name="Pe M.E."/>
            <person name="Valle G."/>
            <person name="Morgante M."/>
            <person name="Caboche M."/>
            <person name="Adam-Blondon A.-F."/>
            <person name="Weissenbach J."/>
            <person name="Quetier F."/>
            <person name="Wincker P."/>
        </authorList>
    </citation>
    <scope>NUCLEOTIDE SEQUENCE [LARGE SCALE GENOMIC DNA]</scope>
    <source>
        <strain evidence="4">cv. Pinot noir / PN40024</strain>
    </source>
</reference>
<dbReference type="EMBL" id="QGNW01000037">
    <property type="protein sequence ID" value="RVX09560.1"/>
    <property type="molecule type" value="Genomic_DNA"/>
</dbReference>
<dbReference type="PANTHER" id="PTHR11122:SF18">
    <property type="entry name" value="PHOTOSYNTHETIC NDH SUBUNIT OF SUBCOMPLEX B 2, CHLOROPLASTIC"/>
    <property type="match status" value="1"/>
</dbReference>
<dbReference type="Proteomes" id="UP000288805">
    <property type="component" value="Unassembled WGS sequence"/>
</dbReference>
<keyword evidence="4" id="KW-1185">Reference proteome</keyword>
<reference evidence="1" key="2">
    <citation type="submission" date="2011-05" db="EMBL/GenBank/DDBJ databases">
        <title>High quality assembly and annotation of grapevine genome.</title>
        <authorList>
            <person name="Vitulo N."/>
            <person name="Olivier J."/>
            <person name="Forcato C."/>
            <person name="Albiero A."/>
            <person name="D'Angelo M."/>
            <person name="Zimbello R."/>
            <person name="Schiavon R."/>
            <person name="Rigobello C."/>
            <person name="Policriti A."/>
            <person name="Clepet C."/>
            <person name="Casagrande A."/>
            <person name="Choisne N."/>
            <person name="Vezzi A."/>
            <person name="Hugueney P."/>
            <person name="Horner D."/>
            <person name="Mica E."/>
            <person name="Cattonaro F."/>
            <person name="Del Fabbro C."/>
            <person name="Alaux M."/>
            <person name="Di Gaspero G."/>
            <person name="Scalabrin S."/>
            <person name="Pesole G."/>
            <person name="Delledonne M."/>
            <person name="Pezzotti M."/>
            <person name="Pe E.M."/>
            <person name="Caboche M."/>
            <person name="Adam-Blondon A.-F."/>
            <person name="Weissenbach J."/>
            <person name="Quetier F."/>
            <person name="Wincker P."/>
            <person name="Morgante M."/>
            <person name="Valle G."/>
        </authorList>
    </citation>
    <scope>NUCLEOTIDE SEQUENCE</scope>
</reference>
<dbReference type="GO" id="GO:0030246">
    <property type="term" value="F:carbohydrate binding"/>
    <property type="evidence" value="ECO:0007669"/>
    <property type="project" value="InterPro"/>
</dbReference>
<dbReference type="AlphaFoldDB" id="A0A438JKT7"/>
<dbReference type="Proteomes" id="UP000009183">
    <property type="component" value="Chromosome 8"/>
</dbReference>
<dbReference type="GO" id="GO:0005975">
    <property type="term" value="P:carbohydrate metabolic process"/>
    <property type="evidence" value="ECO:0007669"/>
    <property type="project" value="InterPro"/>
</dbReference>
<protein>
    <submittedName>
        <fullName evidence="3">Photosynthetic NDH subunit of subcomplex B 2, chloroplastic</fullName>
    </submittedName>
</protein>
<reference evidence="3 5" key="3">
    <citation type="journal article" date="2018" name="PLoS Genet.">
        <title>Population sequencing reveals clonal diversity and ancestral inbreeding in the grapevine cultivar Chardonnay.</title>
        <authorList>
            <person name="Roach M.J."/>
            <person name="Johnson D.L."/>
            <person name="Bohlmann J."/>
            <person name="van Vuuren H.J."/>
            <person name="Jones S.J."/>
            <person name="Pretorius I.S."/>
            <person name="Schmidt S.A."/>
            <person name="Borneman A.R."/>
        </authorList>
    </citation>
    <scope>NUCLEOTIDE SEQUENCE [LARGE SCALE GENOMIC DNA]</scope>
    <source>
        <strain evidence="5">cv. Chardonnay</strain>
        <strain evidence="3">I10V1</strain>
        <tissue evidence="3">Leaf</tissue>
    </source>
</reference>
<dbReference type="PANTHER" id="PTHR11122">
    <property type="entry name" value="APOSPORY-ASSOCIATED PROTEIN C-RELATED"/>
    <property type="match status" value="1"/>
</dbReference>
<gene>
    <name evidence="3" type="primary">PNSB2_0</name>
    <name evidence="2" type="synonym">PNSB2_1</name>
    <name evidence="1" type="ordered locus">VIT_08s0007g07470</name>
    <name evidence="3" type="ORF">CK203_012242</name>
    <name evidence="2" type="ORF">CK203_074410</name>
</gene>
<dbReference type="HOGENOM" id="CLU_048345_0_1_1"/>
<accession>A0A438JKT7</accession>
<dbReference type="InterPro" id="IPR011013">
    <property type="entry name" value="Gal_mutarotase_sf_dom"/>
</dbReference>
<proteinExistence type="predicted"/>
<evidence type="ECO:0000313" key="5">
    <source>
        <dbReference type="Proteomes" id="UP000288805"/>
    </source>
</evidence>
<accession>D7TI59</accession>
<evidence type="ECO:0000313" key="1">
    <source>
        <dbReference type="EMBL" id="CBI29935.3"/>
    </source>
</evidence>